<organism evidence="4 5">
    <name type="scientific">Streptomyces lavendulae subsp. lavendulae</name>
    <dbReference type="NCBI Taxonomy" id="58340"/>
    <lineage>
        <taxon>Bacteria</taxon>
        <taxon>Bacillati</taxon>
        <taxon>Actinomycetota</taxon>
        <taxon>Actinomycetes</taxon>
        <taxon>Kitasatosporales</taxon>
        <taxon>Streptomycetaceae</taxon>
        <taxon>Streptomyces</taxon>
    </lineage>
</organism>
<reference evidence="4 5" key="1">
    <citation type="submission" date="2017-11" db="EMBL/GenBank/DDBJ databases">
        <title>Complete genome sequence of Streptomyces lavendulae subsp. lavendulae CCM 3239 (formerly 'Streptomyces aureofaciens CCM 3239'), the producer of the angucycline-type antibiotic auricin.</title>
        <authorList>
            <person name="Busche T."/>
            <person name="Novakova R."/>
            <person name="Al'Dilaimi A."/>
            <person name="Homerova D."/>
            <person name="Feckova L."/>
            <person name="Rezuchova B."/>
            <person name="Mingyar E."/>
            <person name="Csolleiova D."/>
            <person name="Bekeova C."/>
            <person name="Winkler A."/>
            <person name="Sevcikova B."/>
            <person name="Kalinowski J."/>
            <person name="Kormanec J."/>
            <person name="Ruckert C."/>
        </authorList>
    </citation>
    <scope>NUCLEOTIDE SEQUENCE [LARGE SCALE GENOMIC DNA]</scope>
    <source>
        <strain evidence="4 5">CCM 3239</strain>
    </source>
</reference>
<name>A0A2K8PLQ7_STRLA</name>
<dbReference type="PANTHER" id="PTHR30535">
    <property type="entry name" value="VITAMIN B12-BINDING PROTEIN"/>
    <property type="match status" value="1"/>
</dbReference>
<evidence type="ECO:0000313" key="4">
    <source>
        <dbReference type="EMBL" id="ATZ27666.1"/>
    </source>
</evidence>
<proteinExistence type="inferred from homology"/>
<evidence type="ECO:0000313" key="5">
    <source>
        <dbReference type="Proteomes" id="UP000231791"/>
    </source>
</evidence>
<dbReference type="InterPro" id="IPR054828">
    <property type="entry name" value="Vit_B12_bind_prot"/>
</dbReference>
<evidence type="ECO:0000256" key="2">
    <source>
        <dbReference type="ARBA" id="ARBA00022729"/>
    </source>
</evidence>
<accession>A0A2K8PLQ7</accession>
<dbReference type="PANTHER" id="PTHR30535:SF35">
    <property type="entry name" value="PERIPLASMIC BINDING PROTEIN"/>
    <property type="match status" value="1"/>
</dbReference>
<dbReference type="SUPFAM" id="SSF53807">
    <property type="entry name" value="Helical backbone' metal receptor"/>
    <property type="match status" value="1"/>
</dbReference>
<dbReference type="NCBIfam" id="NF038402">
    <property type="entry name" value="TroA_like"/>
    <property type="match status" value="1"/>
</dbReference>
<keyword evidence="5" id="KW-1185">Reference proteome</keyword>
<dbReference type="OrthoDB" id="9816357at2"/>
<dbReference type="InterPro" id="IPR002491">
    <property type="entry name" value="ABC_transptr_periplasmic_BD"/>
</dbReference>
<dbReference type="GeneID" id="49386880"/>
<feature type="domain" description="Fe/B12 periplasmic-binding" evidence="3">
    <location>
        <begin position="14"/>
        <end position="179"/>
    </location>
</feature>
<dbReference type="Pfam" id="PF01497">
    <property type="entry name" value="Peripla_BP_2"/>
    <property type="match status" value="1"/>
</dbReference>
<evidence type="ECO:0000259" key="3">
    <source>
        <dbReference type="Pfam" id="PF01497"/>
    </source>
</evidence>
<dbReference type="AlphaFoldDB" id="A0A2K8PLQ7"/>
<dbReference type="KEGG" id="slx:SLAV_29405"/>
<dbReference type="Gene3D" id="3.40.50.1980">
    <property type="entry name" value="Nitrogenase molybdenum iron protein domain"/>
    <property type="match status" value="2"/>
</dbReference>
<comment type="similarity">
    <text evidence="1">Belongs to the bacterial solute-binding protein 8 family.</text>
</comment>
<dbReference type="Proteomes" id="UP000231791">
    <property type="component" value="Chromosome"/>
</dbReference>
<keyword evidence="2" id="KW-0732">Signal</keyword>
<sequence length="243" mass="25944">MRVVSLVPSLTEAVAVTAPGLLVGVTDWCTHPADQGAAVRIGGTKNPDVRRIAGLRPDLVIANEEENRLPDLDALRASGAEVLVTEVRDLPQAFAELERVLVGALGLERPEWLDRAEAAWAAVEPPGELRAFVPVWRRPWMVLGRNTFAGDLLARLGVRNAYGDHPERYPKVPLAELAASGCDLVVLPDGPYAFSEEDGPEAFPGLPAALVSGRHLTWYGPSLAEAPEVLGRALSGSWGAAGR</sequence>
<dbReference type="EMBL" id="CP024985">
    <property type="protein sequence ID" value="ATZ27666.1"/>
    <property type="molecule type" value="Genomic_DNA"/>
</dbReference>
<protein>
    <submittedName>
        <fullName evidence="4">Vitamin B12-transporter protein BtuF</fullName>
    </submittedName>
</protein>
<gene>
    <name evidence="4" type="ORF">SLAV_29405</name>
</gene>
<evidence type="ECO:0000256" key="1">
    <source>
        <dbReference type="ARBA" id="ARBA00008814"/>
    </source>
</evidence>
<dbReference type="InterPro" id="IPR050902">
    <property type="entry name" value="ABC_Transporter_SBP"/>
</dbReference>
<dbReference type="RefSeq" id="WP_030233673.1">
    <property type="nucleotide sequence ID" value="NZ_CP024985.1"/>
</dbReference>